<accession>A0A1E7JVP4</accession>
<name>A0A1E7JVP4_9ACTN</name>
<dbReference type="RefSeq" id="WP_070008662.1">
    <property type="nucleotide sequence ID" value="NZ_LJGS01000033.1"/>
</dbReference>
<evidence type="ECO:0000313" key="6">
    <source>
        <dbReference type="EMBL" id="OEU94787.1"/>
    </source>
</evidence>
<keyword evidence="1" id="KW-0805">Transcription regulation</keyword>
<dbReference type="GO" id="GO:0000976">
    <property type="term" value="F:transcription cis-regulatory region binding"/>
    <property type="evidence" value="ECO:0007669"/>
    <property type="project" value="TreeGrafter"/>
</dbReference>
<dbReference type="OrthoDB" id="3210322at2"/>
<keyword evidence="3" id="KW-0804">Transcription</keyword>
<organism evidence="6 7">
    <name type="scientific">Streptomyces abyssalis</name>
    <dbReference type="NCBI Taxonomy" id="933944"/>
    <lineage>
        <taxon>Bacteria</taxon>
        <taxon>Bacillati</taxon>
        <taxon>Actinomycetota</taxon>
        <taxon>Actinomycetes</taxon>
        <taxon>Kitasatosporales</taxon>
        <taxon>Streptomycetaceae</taxon>
        <taxon>Streptomyces</taxon>
    </lineage>
</organism>
<sequence>MGAIKGARERARAEITDAIKTQARRQLAADGAARLSLRAVARELGMVPSALYRYFPSRDDLLTALIIDAFEAVGEAAEMALKDSGSTDLMREWVAVCRAVRRWALGHPHEYALIYGAPVPDYRAPQETVKPASRVALVLLSLAESALATDALKAPAQGVPPATVLDSDVLELAQESDRAVPQDVLPWVVTAWAQLFGLISFEVFGHFQRVVEAPEEMFDQAVIALAHQTGLKSSKADGTT</sequence>
<dbReference type="InterPro" id="IPR050109">
    <property type="entry name" value="HTH-type_TetR-like_transc_reg"/>
</dbReference>
<evidence type="ECO:0000313" key="7">
    <source>
        <dbReference type="Proteomes" id="UP000176087"/>
    </source>
</evidence>
<dbReference type="PROSITE" id="PS50977">
    <property type="entry name" value="HTH_TETR_2"/>
    <property type="match status" value="1"/>
</dbReference>
<keyword evidence="2 4" id="KW-0238">DNA-binding</keyword>
<evidence type="ECO:0000256" key="3">
    <source>
        <dbReference type="ARBA" id="ARBA00023163"/>
    </source>
</evidence>
<dbReference type="AlphaFoldDB" id="A0A1E7JVP4"/>
<dbReference type="Pfam" id="PF13305">
    <property type="entry name" value="TetR_C_33"/>
    <property type="match status" value="1"/>
</dbReference>
<feature type="DNA-binding region" description="H-T-H motif" evidence="4">
    <location>
        <begin position="36"/>
        <end position="55"/>
    </location>
</feature>
<comment type="caution">
    <text evidence="6">The sequence shown here is derived from an EMBL/GenBank/DDBJ whole genome shotgun (WGS) entry which is preliminary data.</text>
</comment>
<protein>
    <submittedName>
        <fullName evidence="6">TetR family transcriptional regulator</fullName>
    </submittedName>
</protein>
<evidence type="ECO:0000259" key="5">
    <source>
        <dbReference type="PROSITE" id="PS50977"/>
    </source>
</evidence>
<dbReference type="Proteomes" id="UP000176087">
    <property type="component" value="Unassembled WGS sequence"/>
</dbReference>
<dbReference type="PATRIC" id="fig|933944.5.peg.49"/>
<dbReference type="PANTHER" id="PTHR30055">
    <property type="entry name" value="HTH-TYPE TRANSCRIPTIONAL REGULATOR RUTR"/>
    <property type="match status" value="1"/>
</dbReference>
<gene>
    <name evidence="6" type="ORF">AN215_00190</name>
</gene>
<proteinExistence type="predicted"/>
<dbReference type="InterPro" id="IPR036271">
    <property type="entry name" value="Tet_transcr_reg_TetR-rel_C_sf"/>
</dbReference>
<dbReference type="EMBL" id="LJGT01000033">
    <property type="protein sequence ID" value="OEU94787.1"/>
    <property type="molecule type" value="Genomic_DNA"/>
</dbReference>
<dbReference type="SUPFAM" id="SSF48498">
    <property type="entry name" value="Tetracyclin repressor-like, C-terminal domain"/>
    <property type="match status" value="1"/>
</dbReference>
<dbReference type="SUPFAM" id="SSF46689">
    <property type="entry name" value="Homeodomain-like"/>
    <property type="match status" value="1"/>
</dbReference>
<dbReference type="Gene3D" id="1.10.357.10">
    <property type="entry name" value="Tetracycline Repressor, domain 2"/>
    <property type="match status" value="1"/>
</dbReference>
<dbReference type="PANTHER" id="PTHR30055:SF243">
    <property type="entry name" value="HTH-TYPE TRANSCRIPTIONAL REGULATOR RV1816"/>
    <property type="match status" value="1"/>
</dbReference>
<reference evidence="6 7" key="1">
    <citation type="journal article" date="2016" name="Front. Microbiol.">
        <title>Comparative Genomics Analysis of Streptomyces Species Reveals Their Adaptation to the Marine Environment and Their Diversity at the Genomic Level.</title>
        <authorList>
            <person name="Tian X."/>
            <person name="Zhang Z."/>
            <person name="Yang T."/>
            <person name="Chen M."/>
            <person name="Li J."/>
            <person name="Chen F."/>
            <person name="Yang J."/>
            <person name="Li W."/>
            <person name="Zhang B."/>
            <person name="Zhang Z."/>
            <person name="Wu J."/>
            <person name="Zhang C."/>
            <person name="Long L."/>
            <person name="Xiao J."/>
        </authorList>
    </citation>
    <scope>NUCLEOTIDE SEQUENCE [LARGE SCALE GENOMIC DNA]</scope>
    <source>
        <strain evidence="6 7">SCSIO 10390</strain>
    </source>
</reference>
<evidence type="ECO:0000256" key="2">
    <source>
        <dbReference type="ARBA" id="ARBA00023125"/>
    </source>
</evidence>
<dbReference type="Pfam" id="PF00440">
    <property type="entry name" value="TetR_N"/>
    <property type="match status" value="1"/>
</dbReference>
<feature type="domain" description="HTH tetR-type" evidence="5">
    <location>
        <begin position="13"/>
        <end position="73"/>
    </location>
</feature>
<dbReference type="STRING" id="933944.AN215_00190"/>
<evidence type="ECO:0000256" key="1">
    <source>
        <dbReference type="ARBA" id="ARBA00023015"/>
    </source>
</evidence>
<keyword evidence="7" id="KW-1185">Reference proteome</keyword>
<dbReference type="InterPro" id="IPR025996">
    <property type="entry name" value="MT1864/Rv1816-like_C"/>
</dbReference>
<dbReference type="InterPro" id="IPR001647">
    <property type="entry name" value="HTH_TetR"/>
</dbReference>
<dbReference type="GO" id="GO:0003700">
    <property type="term" value="F:DNA-binding transcription factor activity"/>
    <property type="evidence" value="ECO:0007669"/>
    <property type="project" value="TreeGrafter"/>
</dbReference>
<dbReference type="InterPro" id="IPR009057">
    <property type="entry name" value="Homeodomain-like_sf"/>
</dbReference>
<evidence type="ECO:0000256" key="4">
    <source>
        <dbReference type="PROSITE-ProRule" id="PRU00335"/>
    </source>
</evidence>